<evidence type="ECO:0000256" key="3">
    <source>
        <dbReference type="ARBA" id="ARBA00022553"/>
    </source>
</evidence>
<organism evidence="10 11">
    <name type="scientific">Benzoatithermus flavus</name>
    <dbReference type="NCBI Taxonomy" id="3108223"/>
    <lineage>
        <taxon>Bacteria</taxon>
        <taxon>Pseudomonadati</taxon>
        <taxon>Pseudomonadota</taxon>
        <taxon>Alphaproteobacteria</taxon>
        <taxon>Geminicoccales</taxon>
        <taxon>Geminicoccaceae</taxon>
        <taxon>Benzoatithermus</taxon>
    </lineage>
</organism>
<dbReference type="RefSeq" id="WP_418160124.1">
    <property type="nucleotide sequence ID" value="NZ_JBBLZC010000013.1"/>
</dbReference>
<dbReference type="InterPro" id="IPR005467">
    <property type="entry name" value="His_kinase_dom"/>
</dbReference>
<evidence type="ECO:0000256" key="1">
    <source>
        <dbReference type="ARBA" id="ARBA00000085"/>
    </source>
</evidence>
<keyword evidence="4" id="KW-0808">Transferase</keyword>
<evidence type="ECO:0000256" key="2">
    <source>
        <dbReference type="ARBA" id="ARBA00012438"/>
    </source>
</evidence>
<dbReference type="InterPro" id="IPR036890">
    <property type="entry name" value="HATPase_C_sf"/>
</dbReference>
<keyword evidence="5" id="KW-0547">Nucleotide-binding</keyword>
<sequence length="414" mass="45078">MKANPGSAAGSPTPVVEAKPCGNTGETVTERALRLRVRQQEILAELGVRALRGTPYPELLEYAVQCTAEGLEAEFCKVMEYVPAENRLLLRAGVGWEPHLVGTASVGADLASPAGFALRTGKPVISNHLENEERFRTPELLVEHGIRRAMNVILQGEGRPYGVLEVDSRSPGEFGEQDIAFLQGVANLLGMAIERQRIERDLRAMVEEREVLLREVNHRVKNSLQLVASMLSLQANATDKPDVRHELREAATRINAIGRAHQRLYRSNDVRVIDLAAYLVDLCADLNAAWPEGEVVARTPDEPVPIATDRAIPLALVVNELVTNATKYAYPGRQDGLVEVCLDQAPEESRVVLAVRDAGVGLPPGFAPHASTGLGMRIVTAFAQQLKAELRIRPLDVGTEFSLVISLQAPDRAG</sequence>
<dbReference type="GO" id="GO:0016301">
    <property type="term" value="F:kinase activity"/>
    <property type="evidence" value="ECO:0007669"/>
    <property type="project" value="UniProtKB-KW"/>
</dbReference>
<dbReference type="SMART" id="SM00065">
    <property type="entry name" value="GAF"/>
    <property type="match status" value="1"/>
</dbReference>
<evidence type="ECO:0000256" key="4">
    <source>
        <dbReference type="ARBA" id="ARBA00022679"/>
    </source>
</evidence>
<reference evidence="10 11" key="1">
    <citation type="submission" date="2024-01" db="EMBL/GenBank/DDBJ databases">
        <title>Multi-omics insights into the function and evolution of sodium benzoate biodegradation pathways in Benzoatithermus flavus gen. nov., sp. nov. from hot spring.</title>
        <authorList>
            <person name="Hu C.-J."/>
            <person name="Li W.-J."/>
        </authorList>
    </citation>
    <scope>NUCLEOTIDE SEQUENCE [LARGE SCALE GENOMIC DNA]</scope>
    <source>
        <strain evidence="10 11">SYSU G07066</strain>
    </source>
</reference>
<dbReference type="SUPFAM" id="SSF55781">
    <property type="entry name" value="GAF domain-like"/>
    <property type="match status" value="1"/>
</dbReference>
<dbReference type="EC" id="2.7.13.3" evidence="2"/>
<dbReference type="PANTHER" id="PTHR41523:SF8">
    <property type="entry name" value="ETHYLENE RESPONSE SENSOR PROTEIN"/>
    <property type="match status" value="1"/>
</dbReference>
<evidence type="ECO:0000259" key="9">
    <source>
        <dbReference type="PROSITE" id="PS50109"/>
    </source>
</evidence>
<dbReference type="InterPro" id="IPR029016">
    <property type="entry name" value="GAF-like_dom_sf"/>
</dbReference>
<evidence type="ECO:0000256" key="7">
    <source>
        <dbReference type="ARBA" id="ARBA00022840"/>
    </source>
</evidence>
<dbReference type="PANTHER" id="PTHR41523">
    <property type="entry name" value="TWO-COMPONENT SYSTEM SENSOR PROTEIN"/>
    <property type="match status" value="1"/>
</dbReference>
<dbReference type="EMBL" id="JBBLZC010000013">
    <property type="protein sequence ID" value="MEK0084276.1"/>
    <property type="molecule type" value="Genomic_DNA"/>
</dbReference>
<name>A0ABU8XST7_9PROT</name>
<dbReference type="PROSITE" id="PS50109">
    <property type="entry name" value="HIS_KIN"/>
    <property type="match status" value="1"/>
</dbReference>
<keyword evidence="7" id="KW-0067">ATP-binding</keyword>
<dbReference type="InterPro" id="IPR003594">
    <property type="entry name" value="HATPase_dom"/>
</dbReference>
<dbReference type="Gene3D" id="3.30.565.10">
    <property type="entry name" value="Histidine kinase-like ATPase, C-terminal domain"/>
    <property type="match status" value="1"/>
</dbReference>
<feature type="domain" description="Histidine kinase" evidence="9">
    <location>
        <begin position="215"/>
        <end position="409"/>
    </location>
</feature>
<evidence type="ECO:0000256" key="5">
    <source>
        <dbReference type="ARBA" id="ARBA00022741"/>
    </source>
</evidence>
<proteinExistence type="predicted"/>
<feature type="region of interest" description="Disordered" evidence="8">
    <location>
        <begin position="1"/>
        <end position="23"/>
    </location>
</feature>
<gene>
    <name evidence="10" type="ORF">U1T56_14025</name>
</gene>
<keyword evidence="11" id="KW-1185">Reference proteome</keyword>
<dbReference type="Proteomes" id="UP001375743">
    <property type="component" value="Unassembled WGS sequence"/>
</dbReference>
<comment type="caution">
    <text evidence="10">The sequence shown here is derived from an EMBL/GenBank/DDBJ whole genome shotgun (WGS) entry which is preliminary data.</text>
</comment>
<protein>
    <recommendedName>
        <fullName evidence="2">histidine kinase</fullName>
        <ecNumber evidence="2">2.7.13.3</ecNumber>
    </recommendedName>
</protein>
<comment type="catalytic activity">
    <reaction evidence="1">
        <text>ATP + protein L-histidine = ADP + protein N-phospho-L-histidine.</text>
        <dbReference type="EC" id="2.7.13.3"/>
    </reaction>
</comment>
<keyword evidence="3" id="KW-0597">Phosphoprotein</keyword>
<dbReference type="SMART" id="SM00387">
    <property type="entry name" value="HATPase_c"/>
    <property type="match status" value="1"/>
</dbReference>
<dbReference type="Pfam" id="PF07568">
    <property type="entry name" value="HisKA_2"/>
    <property type="match status" value="1"/>
</dbReference>
<evidence type="ECO:0000256" key="8">
    <source>
        <dbReference type="SAM" id="MobiDB-lite"/>
    </source>
</evidence>
<dbReference type="SUPFAM" id="SSF55874">
    <property type="entry name" value="ATPase domain of HSP90 chaperone/DNA topoisomerase II/histidine kinase"/>
    <property type="match status" value="1"/>
</dbReference>
<evidence type="ECO:0000313" key="11">
    <source>
        <dbReference type="Proteomes" id="UP001375743"/>
    </source>
</evidence>
<evidence type="ECO:0000313" key="10">
    <source>
        <dbReference type="EMBL" id="MEK0084276.1"/>
    </source>
</evidence>
<dbReference type="Pfam" id="PF13185">
    <property type="entry name" value="GAF_2"/>
    <property type="match status" value="1"/>
</dbReference>
<dbReference type="Gene3D" id="3.30.450.40">
    <property type="match status" value="1"/>
</dbReference>
<dbReference type="InterPro" id="IPR003018">
    <property type="entry name" value="GAF"/>
</dbReference>
<accession>A0ABU8XST7</accession>
<dbReference type="Pfam" id="PF02518">
    <property type="entry name" value="HATPase_c"/>
    <property type="match status" value="1"/>
</dbReference>
<evidence type="ECO:0000256" key="6">
    <source>
        <dbReference type="ARBA" id="ARBA00022777"/>
    </source>
</evidence>
<keyword evidence="6 10" id="KW-0418">Kinase</keyword>
<dbReference type="InterPro" id="IPR011495">
    <property type="entry name" value="Sig_transdc_His_kin_sub2_dim/P"/>
</dbReference>